<dbReference type="RefSeq" id="WP_005468235.1">
    <property type="nucleotide sequence ID" value="NZ_KB291037.1"/>
</dbReference>
<feature type="domain" description="Sigma-54 factor interaction" evidence="6">
    <location>
        <begin position="14"/>
        <end position="243"/>
    </location>
</feature>
<dbReference type="Proteomes" id="UP000010408">
    <property type="component" value="Unassembled WGS sequence"/>
</dbReference>
<evidence type="ECO:0000313" key="8">
    <source>
        <dbReference type="Proteomes" id="UP000010408"/>
    </source>
</evidence>
<dbReference type="InterPro" id="IPR009057">
    <property type="entry name" value="Homeodomain-like_sf"/>
</dbReference>
<evidence type="ECO:0000256" key="1">
    <source>
        <dbReference type="ARBA" id="ARBA00022741"/>
    </source>
</evidence>
<dbReference type="Pfam" id="PF00158">
    <property type="entry name" value="Sigma54_activat"/>
    <property type="match status" value="1"/>
</dbReference>
<dbReference type="InterPro" id="IPR003593">
    <property type="entry name" value="AAA+_ATPase"/>
</dbReference>
<dbReference type="SUPFAM" id="SSF52540">
    <property type="entry name" value="P-loop containing nucleoside triphosphate hydrolases"/>
    <property type="match status" value="1"/>
</dbReference>
<dbReference type="Gene3D" id="3.40.50.300">
    <property type="entry name" value="P-loop containing nucleotide triphosphate hydrolases"/>
    <property type="match status" value="1"/>
</dbReference>
<keyword evidence="1" id="KW-0547">Nucleotide-binding</keyword>
<dbReference type="PROSITE" id="PS50045">
    <property type="entry name" value="SIGMA54_INTERACT_4"/>
    <property type="match status" value="1"/>
</dbReference>
<dbReference type="HOGENOM" id="CLU_000445_119_1_10"/>
<dbReference type="Pfam" id="PF25601">
    <property type="entry name" value="AAA_lid_14"/>
    <property type="match status" value="1"/>
</dbReference>
<dbReference type="STRING" id="1127696.HMPREF9134_01878"/>
<keyword evidence="2" id="KW-0067">ATP-binding</keyword>
<dbReference type="Gene3D" id="1.10.8.60">
    <property type="match status" value="1"/>
</dbReference>
<dbReference type="AlphaFoldDB" id="L1N9M1"/>
<dbReference type="SUPFAM" id="SSF46689">
    <property type="entry name" value="Homeodomain-like"/>
    <property type="match status" value="1"/>
</dbReference>
<dbReference type="PROSITE" id="PS00688">
    <property type="entry name" value="SIGMA54_INTERACT_3"/>
    <property type="match status" value="1"/>
</dbReference>
<gene>
    <name evidence="7" type="ORF">HMPREF9134_01878</name>
</gene>
<dbReference type="PROSITE" id="PS00675">
    <property type="entry name" value="SIGMA54_INTERACT_1"/>
    <property type="match status" value="1"/>
</dbReference>
<dbReference type="SMART" id="SM00382">
    <property type="entry name" value="AAA"/>
    <property type="match status" value="1"/>
</dbReference>
<dbReference type="InterPro" id="IPR025943">
    <property type="entry name" value="Sigma_54_int_dom_ATP-bd_2"/>
</dbReference>
<dbReference type="InterPro" id="IPR002078">
    <property type="entry name" value="Sigma_54_int"/>
</dbReference>
<dbReference type="GO" id="GO:0006355">
    <property type="term" value="P:regulation of DNA-templated transcription"/>
    <property type="evidence" value="ECO:0007669"/>
    <property type="project" value="InterPro"/>
</dbReference>
<dbReference type="Gene3D" id="1.10.10.60">
    <property type="entry name" value="Homeodomain-like"/>
    <property type="match status" value="1"/>
</dbReference>
<dbReference type="EMBL" id="AMEQ01000044">
    <property type="protein sequence ID" value="EKX99969.1"/>
    <property type="molecule type" value="Genomic_DNA"/>
</dbReference>
<dbReference type="InterPro" id="IPR025944">
    <property type="entry name" value="Sigma_54_int_dom_CS"/>
</dbReference>
<evidence type="ECO:0000256" key="2">
    <source>
        <dbReference type="ARBA" id="ARBA00022840"/>
    </source>
</evidence>
<dbReference type="Pfam" id="PF02954">
    <property type="entry name" value="HTH_8"/>
    <property type="match status" value="1"/>
</dbReference>
<evidence type="ECO:0000256" key="3">
    <source>
        <dbReference type="ARBA" id="ARBA00023015"/>
    </source>
</evidence>
<comment type="caution">
    <text evidence="7">The sequence shown here is derived from an EMBL/GenBank/DDBJ whole genome shotgun (WGS) entry which is preliminary data.</text>
</comment>
<proteinExistence type="predicted"/>
<dbReference type="InterPro" id="IPR002197">
    <property type="entry name" value="HTH_Fis"/>
</dbReference>
<organism evidence="7 8">
    <name type="scientific">Porphyromonas catoniae F0037</name>
    <dbReference type="NCBI Taxonomy" id="1127696"/>
    <lineage>
        <taxon>Bacteria</taxon>
        <taxon>Pseudomonadati</taxon>
        <taxon>Bacteroidota</taxon>
        <taxon>Bacteroidia</taxon>
        <taxon>Bacteroidales</taxon>
        <taxon>Porphyromonadaceae</taxon>
        <taxon>Porphyromonas</taxon>
    </lineage>
</organism>
<dbReference type="GO" id="GO:0005524">
    <property type="term" value="F:ATP binding"/>
    <property type="evidence" value="ECO:0007669"/>
    <property type="project" value="UniProtKB-KW"/>
</dbReference>
<dbReference type="eggNOG" id="COG2204">
    <property type="taxonomic scope" value="Bacteria"/>
</dbReference>
<dbReference type="InterPro" id="IPR058031">
    <property type="entry name" value="AAA_lid_NorR"/>
</dbReference>
<evidence type="ECO:0000256" key="4">
    <source>
        <dbReference type="ARBA" id="ARBA00023125"/>
    </source>
</evidence>
<name>L1N9M1_9PORP</name>
<dbReference type="InterPro" id="IPR025662">
    <property type="entry name" value="Sigma_54_int_dom_ATP-bd_1"/>
</dbReference>
<evidence type="ECO:0000256" key="5">
    <source>
        <dbReference type="ARBA" id="ARBA00023163"/>
    </source>
</evidence>
<sequence length="436" mass="48695">MSIDIQQIKHRFGIIGNSPLLDHAIRTAVQVAPTDMSVLVIGESGVGKESFPKIIHQNSVRKHGPYIAVNCGAIPEGTIDSELFGHLKGSFTGAITDRRGYFQEASGGTIFLDEVGELPLATQARLLRVLETGEFIPVGASQTQKTDVRIVAATNVNLHEAVERGRFREDLLFRLNTVPIEVPPLRSRAKDIPLLFRLFASMSAERYNMPSLRLTPEATELLEAYRWPGNIRELRNFTDRISVLEEERLVTAEMVRKYLPKTPSADYHPALRASAATAGEGSSFANEREILYQILFDMKKDMAEMKSLVAGIMRGEVKIPSTSAHGEYTPGELHPSLTAAVLPREESFPSVSTIAEDYTHTEEITDTPERHVGPHHPRAEELEYEEQPLSLEDIERNVIIAALARHDGRRRPAAEDLKISERTLYRKIKEYGLDAE</sequence>
<dbReference type="PANTHER" id="PTHR32071:SF121">
    <property type="entry name" value="SIGMA L-DEPENDENT TRANSCRIPTIONAL REGULATOR YQIR-RELATED"/>
    <property type="match status" value="1"/>
</dbReference>
<keyword evidence="4" id="KW-0238">DNA-binding</keyword>
<accession>L1N9M1</accession>
<keyword evidence="3" id="KW-0805">Transcription regulation</keyword>
<evidence type="ECO:0000259" key="6">
    <source>
        <dbReference type="PROSITE" id="PS50045"/>
    </source>
</evidence>
<dbReference type="PRINTS" id="PR01590">
    <property type="entry name" value="HTHFIS"/>
</dbReference>
<dbReference type="FunFam" id="3.40.50.300:FF:000006">
    <property type="entry name" value="DNA-binding transcriptional regulator NtrC"/>
    <property type="match status" value="1"/>
</dbReference>
<dbReference type="GO" id="GO:0043565">
    <property type="term" value="F:sequence-specific DNA binding"/>
    <property type="evidence" value="ECO:0007669"/>
    <property type="project" value="InterPro"/>
</dbReference>
<protein>
    <submittedName>
        <fullName evidence="7">Sigma-54 interaction domain protein</fullName>
    </submittedName>
</protein>
<dbReference type="PROSITE" id="PS00676">
    <property type="entry name" value="SIGMA54_INTERACT_2"/>
    <property type="match status" value="1"/>
</dbReference>
<reference evidence="7 8" key="1">
    <citation type="submission" date="2012-05" db="EMBL/GenBank/DDBJ databases">
        <authorList>
            <person name="Weinstock G."/>
            <person name="Sodergren E."/>
            <person name="Lobos E.A."/>
            <person name="Fulton L."/>
            <person name="Fulton R."/>
            <person name="Courtney L."/>
            <person name="Fronick C."/>
            <person name="O'Laughlin M."/>
            <person name="Godfrey J."/>
            <person name="Wilson R.M."/>
            <person name="Miner T."/>
            <person name="Farmer C."/>
            <person name="Delehaunty K."/>
            <person name="Cordes M."/>
            <person name="Minx P."/>
            <person name="Tomlinson C."/>
            <person name="Chen J."/>
            <person name="Wollam A."/>
            <person name="Pepin K.H."/>
            <person name="Bhonagiri V."/>
            <person name="Zhang X."/>
            <person name="Suruliraj S."/>
            <person name="Warren W."/>
            <person name="Mitreva M."/>
            <person name="Mardis E.R."/>
            <person name="Wilson R.K."/>
        </authorList>
    </citation>
    <scope>NUCLEOTIDE SEQUENCE [LARGE SCALE GENOMIC DNA]</scope>
    <source>
        <strain evidence="7 8">F0037</strain>
    </source>
</reference>
<dbReference type="InterPro" id="IPR027417">
    <property type="entry name" value="P-loop_NTPase"/>
</dbReference>
<keyword evidence="5" id="KW-0804">Transcription</keyword>
<evidence type="ECO:0000313" key="7">
    <source>
        <dbReference type="EMBL" id="EKX99969.1"/>
    </source>
</evidence>
<dbReference type="PANTHER" id="PTHR32071">
    <property type="entry name" value="TRANSCRIPTIONAL REGULATORY PROTEIN"/>
    <property type="match status" value="1"/>
</dbReference>
<dbReference type="CDD" id="cd00009">
    <property type="entry name" value="AAA"/>
    <property type="match status" value="1"/>
</dbReference>
<dbReference type="PATRIC" id="fig|1127696.3.peg.1706"/>